<evidence type="ECO:0000313" key="9">
    <source>
        <dbReference type="EMBL" id="GAA1998547.1"/>
    </source>
</evidence>
<keyword evidence="3" id="KW-0270">Exopolysaccharide synthesis</keyword>
<dbReference type="PANTHER" id="PTHR24045:SF0">
    <property type="entry name" value="N-ACETYLGLUCOSAMINE-1-PHOSPHOTRANSFERASE SUBUNITS ALPHA_BETA"/>
    <property type="match status" value="1"/>
</dbReference>
<dbReference type="PANTHER" id="PTHR24045">
    <property type="match status" value="1"/>
</dbReference>
<dbReference type="Pfam" id="PF17101">
    <property type="entry name" value="Stealth_CR1"/>
    <property type="match status" value="1"/>
</dbReference>
<evidence type="ECO:0000259" key="5">
    <source>
        <dbReference type="Pfam" id="PF11380"/>
    </source>
</evidence>
<accession>A0ABP5EL03</accession>
<feature type="region of interest" description="Disordered" evidence="4">
    <location>
        <begin position="601"/>
        <end position="620"/>
    </location>
</feature>
<gene>
    <name evidence="9" type="ORF">GCM10009799_26960</name>
</gene>
<dbReference type="Proteomes" id="UP001501585">
    <property type="component" value="Unassembled WGS sequence"/>
</dbReference>
<dbReference type="Pfam" id="PF17102">
    <property type="entry name" value="Stealth_CR3"/>
    <property type="match status" value="1"/>
</dbReference>
<comment type="caution">
    <text evidence="9">The sequence shown here is derived from an EMBL/GenBank/DDBJ whole genome shotgun (WGS) entry which is preliminary data.</text>
</comment>
<dbReference type="InterPro" id="IPR031358">
    <property type="entry name" value="Stealth_CR1"/>
</dbReference>
<evidence type="ECO:0000259" key="6">
    <source>
        <dbReference type="Pfam" id="PF17101"/>
    </source>
</evidence>
<proteinExistence type="inferred from homology"/>
<evidence type="ECO:0000259" key="8">
    <source>
        <dbReference type="Pfam" id="PF17103"/>
    </source>
</evidence>
<dbReference type="InterPro" id="IPR031357">
    <property type="entry name" value="Stealth_CR3"/>
</dbReference>
<keyword evidence="10" id="KW-1185">Reference proteome</keyword>
<dbReference type="EMBL" id="BAAAPC010000010">
    <property type="protein sequence ID" value="GAA1998547.1"/>
    <property type="molecule type" value="Genomic_DNA"/>
</dbReference>
<evidence type="ECO:0000313" key="10">
    <source>
        <dbReference type="Proteomes" id="UP001501585"/>
    </source>
</evidence>
<name>A0ABP5EL03_9ACTN</name>
<dbReference type="Pfam" id="PF17103">
    <property type="entry name" value="Stealth_CR4"/>
    <property type="match status" value="1"/>
</dbReference>
<feature type="domain" description="Stealth protein CR1 conserved region 1" evidence="6">
    <location>
        <begin position="269"/>
        <end position="291"/>
    </location>
</feature>
<feature type="domain" description="Stealth protein CR3 conserved region 3" evidence="7">
    <location>
        <begin position="458"/>
        <end position="505"/>
    </location>
</feature>
<dbReference type="InterPro" id="IPR047141">
    <property type="entry name" value="Stealth"/>
</dbReference>
<dbReference type="InterPro" id="IPR021520">
    <property type="entry name" value="Stealth_CR2"/>
</dbReference>
<dbReference type="RefSeq" id="WP_344162553.1">
    <property type="nucleotide sequence ID" value="NZ_BAAAPC010000010.1"/>
</dbReference>
<feature type="domain" description="Stealth protein CR2 conserved region 2" evidence="5">
    <location>
        <begin position="308"/>
        <end position="413"/>
    </location>
</feature>
<keyword evidence="2" id="KW-0808">Transferase</keyword>
<comment type="similarity">
    <text evidence="1">Belongs to the stealth family.</text>
</comment>
<evidence type="ECO:0000256" key="1">
    <source>
        <dbReference type="ARBA" id="ARBA00007583"/>
    </source>
</evidence>
<evidence type="ECO:0000256" key="3">
    <source>
        <dbReference type="ARBA" id="ARBA00023169"/>
    </source>
</evidence>
<evidence type="ECO:0000259" key="7">
    <source>
        <dbReference type="Pfam" id="PF17102"/>
    </source>
</evidence>
<feature type="domain" description="Stealth protein CR4 conserved region 4" evidence="8">
    <location>
        <begin position="539"/>
        <end position="597"/>
    </location>
</feature>
<sequence>MALLNTYRTVHAAFGQGLKPTVRAVLRIFARQLPVSVLLMPMALRWWRLLRDNPRLRPALFQGRPVLARVWEGPLSADQLARSNLRRCVDVLDAEGVDYFMVRGLSEREYTVGVNAAHRTRVVAALARRYGPEGAYAAPIGRGLLDFLRPLADRRGLRRLNSAGAIRLGVYITAGADTAVVGPEHGCVIEFWRSGRSVLDDPARDRILKTLRVAAPETALSDALVAPRRNRVSEVLPAEERQPQQVRIGNRHFPTFPAFVRRLPDDITFPIDVVYTWVDGADPEWAAERDRHLSRVGALNPTAASHSRYVDRDELRYSLRSLEMYAPFVRTIYIVTDGQCPAWLDTSSDRVQVIDHRDIFDDHSVLPVFNSHAIETRLHHIEGLSEHYLYLNDDVFFGRHVSARKFFHGNGIARVFPSPFQFGLGVPRVDDPPVDGAAKNNRELIRGAFARFPAHKFKHAPIPQLRSVMFDLEARFPVPIARTTASRFRQPGDVSMASSLHHYYALLTGRAVEGEIDCAYMNLADPEGVATRMRALEERRPFDAFCINDTASPPRSAAAPVADADGVPESAIDRRVRAFLGSYFPFPSSLELGAARAEVPARMRRQHGGTEHAPSASEAA</sequence>
<dbReference type="Pfam" id="PF11380">
    <property type="entry name" value="Stealth_CR2"/>
    <property type="match status" value="1"/>
</dbReference>
<protein>
    <submittedName>
        <fullName evidence="9">Stealth family protein</fullName>
    </submittedName>
</protein>
<evidence type="ECO:0000256" key="4">
    <source>
        <dbReference type="SAM" id="MobiDB-lite"/>
    </source>
</evidence>
<reference evidence="10" key="1">
    <citation type="journal article" date="2019" name="Int. J. Syst. Evol. Microbiol.">
        <title>The Global Catalogue of Microorganisms (GCM) 10K type strain sequencing project: providing services to taxonomists for standard genome sequencing and annotation.</title>
        <authorList>
            <consortium name="The Broad Institute Genomics Platform"/>
            <consortium name="The Broad Institute Genome Sequencing Center for Infectious Disease"/>
            <person name="Wu L."/>
            <person name="Ma J."/>
        </authorList>
    </citation>
    <scope>NUCLEOTIDE SEQUENCE [LARGE SCALE GENOMIC DNA]</scope>
    <source>
        <strain evidence="10">JCM 15313</strain>
    </source>
</reference>
<organism evidence="9 10">
    <name type="scientific">Nocardiopsis rhodophaea</name>
    <dbReference type="NCBI Taxonomy" id="280238"/>
    <lineage>
        <taxon>Bacteria</taxon>
        <taxon>Bacillati</taxon>
        <taxon>Actinomycetota</taxon>
        <taxon>Actinomycetes</taxon>
        <taxon>Streptosporangiales</taxon>
        <taxon>Nocardiopsidaceae</taxon>
        <taxon>Nocardiopsis</taxon>
    </lineage>
</organism>
<dbReference type="InterPro" id="IPR031356">
    <property type="entry name" value="Stealth_CR4"/>
</dbReference>
<evidence type="ECO:0000256" key="2">
    <source>
        <dbReference type="ARBA" id="ARBA00022679"/>
    </source>
</evidence>